<evidence type="ECO:0000313" key="2">
    <source>
        <dbReference type="Proteomes" id="UP000689195"/>
    </source>
</evidence>
<proteinExistence type="predicted"/>
<protein>
    <submittedName>
        <fullName evidence="1">Uncharacterized protein</fullName>
    </submittedName>
</protein>
<name>A0A8S1VG49_9CILI</name>
<dbReference type="AlphaFoldDB" id="A0A8S1VG49"/>
<evidence type="ECO:0000313" key="1">
    <source>
        <dbReference type="EMBL" id="CAD8176838.1"/>
    </source>
</evidence>
<sequence>MDIEYLLKAITCLCCNQNHLTILKYINMTIIFVNIQKQRGDLLQDIHKDAIGIFHHNSIHLNNYYQLKMGMSYIYLDLKQIMMKLLKQQKNRLSILALINFDKDVYLKHQKIIEIIQLLAMKNLSKFKEEDINKEQKIKYF</sequence>
<dbReference type="Proteomes" id="UP000689195">
    <property type="component" value="Unassembled WGS sequence"/>
</dbReference>
<accession>A0A8S1VG49</accession>
<dbReference type="EMBL" id="CAJJDO010000066">
    <property type="protein sequence ID" value="CAD8176838.1"/>
    <property type="molecule type" value="Genomic_DNA"/>
</dbReference>
<keyword evidence="2" id="KW-1185">Reference proteome</keyword>
<comment type="caution">
    <text evidence="1">The sequence shown here is derived from an EMBL/GenBank/DDBJ whole genome shotgun (WGS) entry which is preliminary data.</text>
</comment>
<organism evidence="1 2">
    <name type="scientific">Paramecium pentaurelia</name>
    <dbReference type="NCBI Taxonomy" id="43138"/>
    <lineage>
        <taxon>Eukaryota</taxon>
        <taxon>Sar</taxon>
        <taxon>Alveolata</taxon>
        <taxon>Ciliophora</taxon>
        <taxon>Intramacronucleata</taxon>
        <taxon>Oligohymenophorea</taxon>
        <taxon>Peniculida</taxon>
        <taxon>Parameciidae</taxon>
        <taxon>Paramecium</taxon>
    </lineage>
</organism>
<gene>
    <name evidence="1" type="ORF">PPENT_87.1.T0660011</name>
</gene>
<reference evidence="1" key="1">
    <citation type="submission" date="2021-01" db="EMBL/GenBank/DDBJ databases">
        <authorList>
            <consortium name="Genoscope - CEA"/>
            <person name="William W."/>
        </authorList>
    </citation>
    <scope>NUCLEOTIDE SEQUENCE</scope>
</reference>